<evidence type="ECO:0000256" key="5">
    <source>
        <dbReference type="HAMAP-Rule" id="MF_01114"/>
    </source>
</evidence>
<keyword evidence="4 5" id="KW-0963">Cytoplasm</keyword>
<dbReference type="GO" id="GO:0005737">
    <property type="term" value="C:cytoplasm"/>
    <property type="evidence" value="ECO:0007669"/>
    <property type="project" value="UniProtKB-SubCell"/>
</dbReference>
<dbReference type="Proteomes" id="UP000049983">
    <property type="component" value="Unassembled WGS sequence"/>
</dbReference>
<evidence type="ECO:0000313" key="7">
    <source>
        <dbReference type="EMBL" id="CTQ77875.1"/>
    </source>
</evidence>
<name>A0A0M6ZHR4_9HYPH</name>
<dbReference type="GO" id="GO:0006282">
    <property type="term" value="P:regulation of DNA repair"/>
    <property type="evidence" value="ECO:0007669"/>
    <property type="project" value="UniProtKB-UniRule"/>
</dbReference>
<organism evidence="7 8">
    <name type="scientific">Roseibium album</name>
    <dbReference type="NCBI Taxonomy" id="311410"/>
    <lineage>
        <taxon>Bacteria</taxon>
        <taxon>Pseudomonadati</taxon>
        <taxon>Pseudomonadota</taxon>
        <taxon>Alphaproteobacteria</taxon>
        <taxon>Hyphomicrobiales</taxon>
        <taxon>Stappiaceae</taxon>
        <taxon>Roseibium</taxon>
    </lineage>
</organism>
<feature type="domain" description="RecX second three-helical" evidence="6">
    <location>
        <begin position="73"/>
        <end position="113"/>
    </location>
</feature>
<proteinExistence type="inferred from homology"/>
<comment type="similarity">
    <text evidence="2 5">Belongs to the RecX family.</text>
</comment>
<dbReference type="PANTHER" id="PTHR33602">
    <property type="entry name" value="REGULATORY PROTEIN RECX FAMILY PROTEIN"/>
    <property type="match status" value="1"/>
</dbReference>
<dbReference type="InterPro" id="IPR036388">
    <property type="entry name" value="WH-like_DNA-bd_sf"/>
</dbReference>
<dbReference type="STRING" id="311410.LA5095_05310"/>
<dbReference type="Gene3D" id="1.10.10.10">
    <property type="entry name" value="Winged helix-like DNA-binding domain superfamily/Winged helix DNA-binding domain"/>
    <property type="match status" value="1"/>
</dbReference>
<accession>A0A0M6ZHR4</accession>
<gene>
    <name evidence="5" type="primary">recX</name>
    <name evidence="7" type="ORF">LA5096_05328</name>
</gene>
<dbReference type="HAMAP" id="MF_01114">
    <property type="entry name" value="RecX"/>
    <property type="match status" value="1"/>
</dbReference>
<reference evidence="8" key="1">
    <citation type="submission" date="2015-07" db="EMBL/GenBank/DDBJ databases">
        <authorList>
            <person name="Rodrigo-Torres Lidia"/>
            <person name="Arahal R.David."/>
        </authorList>
    </citation>
    <scope>NUCLEOTIDE SEQUENCE [LARGE SCALE GENOMIC DNA]</scope>
    <source>
        <strain evidence="8">CECT 5096</strain>
    </source>
</reference>
<evidence type="ECO:0000313" key="8">
    <source>
        <dbReference type="Proteomes" id="UP000049983"/>
    </source>
</evidence>
<dbReference type="PANTHER" id="PTHR33602:SF1">
    <property type="entry name" value="REGULATORY PROTEIN RECX FAMILY PROTEIN"/>
    <property type="match status" value="1"/>
</dbReference>
<dbReference type="Pfam" id="PF02631">
    <property type="entry name" value="RecX_HTH2"/>
    <property type="match status" value="1"/>
</dbReference>
<evidence type="ECO:0000256" key="3">
    <source>
        <dbReference type="ARBA" id="ARBA00018111"/>
    </source>
</evidence>
<keyword evidence="8" id="KW-1185">Reference proteome</keyword>
<dbReference type="InterPro" id="IPR053924">
    <property type="entry name" value="RecX_HTH_2nd"/>
</dbReference>
<evidence type="ECO:0000256" key="2">
    <source>
        <dbReference type="ARBA" id="ARBA00009695"/>
    </source>
</evidence>
<evidence type="ECO:0000256" key="4">
    <source>
        <dbReference type="ARBA" id="ARBA00022490"/>
    </source>
</evidence>
<dbReference type="EMBL" id="CXWC01000014">
    <property type="protein sequence ID" value="CTQ77875.1"/>
    <property type="molecule type" value="Genomic_DNA"/>
</dbReference>
<protein>
    <recommendedName>
        <fullName evidence="3 5">Regulatory protein RecX</fullName>
    </recommendedName>
</protein>
<dbReference type="AlphaFoldDB" id="A0A0M6ZHR4"/>
<comment type="function">
    <text evidence="5">Modulates RecA activity.</text>
</comment>
<dbReference type="InterPro" id="IPR003783">
    <property type="entry name" value="Regulatory_RecX"/>
</dbReference>
<comment type="subcellular location">
    <subcellularLocation>
        <location evidence="1 5">Cytoplasm</location>
    </subcellularLocation>
</comment>
<sequence length="176" mass="20061">MPDKSRPKLPTVDRLTRVAIHYLERYNSSASNLKKLLERRVLKACRHHERDPGEFTEMIETVVEKCVKAGLVNDRTYAETKTASLRRRGGSRRKIEAQLSAKGVDRDTIQSVLNDDQASDAEAANVYARRRRLGPFRKSADRIERRDRDLAAMCRAGFAFDISRRVIDATDEDEGA</sequence>
<evidence type="ECO:0000259" key="6">
    <source>
        <dbReference type="Pfam" id="PF02631"/>
    </source>
</evidence>
<evidence type="ECO:0000256" key="1">
    <source>
        <dbReference type="ARBA" id="ARBA00004496"/>
    </source>
</evidence>
<dbReference type="OrthoDB" id="5507982at2"/>